<comment type="caution">
    <text evidence="3">The sequence shown here is derived from an EMBL/GenBank/DDBJ whole genome shotgun (WGS) entry which is preliminary data.</text>
</comment>
<dbReference type="InterPro" id="IPR021253">
    <property type="entry name" value="ZrgA-like"/>
</dbReference>
<dbReference type="PROSITE" id="PS51257">
    <property type="entry name" value="PROKAR_LIPOPROTEIN"/>
    <property type="match status" value="1"/>
</dbReference>
<feature type="signal peptide" evidence="2">
    <location>
        <begin position="1"/>
        <end position="20"/>
    </location>
</feature>
<dbReference type="EMBL" id="BARX01000002">
    <property type="protein sequence ID" value="GAD00335.1"/>
    <property type="molecule type" value="Genomic_DNA"/>
</dbReference>
<name>R9PG45_AGAAL</name>
<gene>
    <name evidence="3" type="ORF">AALB_0415</name>
</gene>
<feature type="region of interest" description="Disordered" evidence="1">
    <location>
        <begin position="104"/>
        <end position="216"/>
    </location>
</feature>
<keyword evidence="4" id="KW-1185">Reference proteome</keyword>
<keyword evidence="2" id="KW-0732">Signal</keyword>
<reference evidence="3" key="1">
    <citation type="journal article" date="2013" name="Genome Announc.">
        <title>Draft Genome Sequence of Agarivorans albus Strain MKT 106T, an Agarolytic Marine Bacterium.</title>
        <authorList>
            <person name="Yasuike M."/>
            <person name="Nakamura Y."/>
            <person name="Kai W."/>
            <person name="Fujiwara A."/>
            <person name="Fukui Y."/>
            <person name="Satomi M."/>
            <person name="Sano M."/>
        </authorList>
    </citation>
    <scope>NUCLEOTIDE SEQUENCE [LARGE SCALE GENOMIC DNA]</scope>
</reference>
<sequence>MKLTPIYAAVFGLFSCAASAQSAHQHGVAELFFAASGEELEIEIHSPADNFLGFEHAPVNEQQHKILDDAKKQAAQGMSLFSFAGGECELEEVTQHWGSLDHADAEHEDHDHHDHAAHDEHKGHDDHDHAAHDEHKDHDDHDHAAHDEHKDHDDHDHAAHDEHKDHDDHDHAAHDEHKGHDDHDHAAHDEHKGHDDHDHAAHDEHKGHDDHDHAAHASHEDVRLTYHFHCHHLDELKSFDLELFKLFPRMEKIQVQGASERGQVAFDVTPAQNKVNL</sequence>
<protein>
    <submittedName>
        <fullName evidence="3">Periplasmic-binding protein ZnuA</fullName>
    </submittedName>
</protein>
<dbReference type="Pfam" id="PF10986">
    <property type="entry name" value="ZrgA"/>
    <property type="match status" value="1"/>
</dbReference>
<dbReference type="STRING" id="1331007.AALB_0415"/>
<dbReference type="Proteomes" id="UP000014461">
    <property type="component" value="Unassembled WGS sequence"/>
</dbReference>
<organism evidence="3 4">
    <name type="scientific">Agarivorans albus MKT 106</name>
    <dbReference type="NCBI Taxonomy" id="1331007"/>
    <lineage>
        <taxon>Bacteria</taxon>
        <taxon>Pseudomonadati</taxon>
        <taxon>Pseudomonadota</taxon>
        <taxon>Gammaproteobacteria</taxon>
        <taxon>Alteromonadales</taxon>
        <taxon>Alteromonadaceae</taxon>
        <taxon>Agarivorans</taxon>
    </lineage>
</organism>
<accession>R9PG45</accession>
<evidence type="ECO:0000313" key="3">
    <source>
        <dbReference type="EMBL" id="GAD00335.1"/>
    </source>
</evidence>
<dbReference type="AlphaFoldDB" id="R9PG45"/>
<feature type="chain" id="PRO_5004478235" evidence="2">
    <location>
        <begin position="21"/>
        <end position="277"/>
    </location>
</feature>
<proteinExistence type="predicted"/>
<dbReference type="RefSeq" id="WP_016400103.1">
    <property type="nucleotide sequence ID" value="NZ_BARX01000002.1"/>
</dbReference>
<evidence type="ECO:0000256" key="2">
    <source>
        <dbReference type="SAM" id="SignalP"/>
    </source>
</evidence>
<evidence type="ECO:0000256" key="1">
    <source>
        <dbReference type="SAM" id="MobiDB-lite"/>
    </source>
</evidence>
<dbReference type="OrthoDB" id="7346546at2"/>
<evidence type="ECO:0000313" key="4">
    <source>
        <dbReference type="Proteomes" id="UP000014461"/>
    </source>
</evidence>